<protein>
    <submittedName>
        <fullName evidence="4">Putative membrane associated hydrolase</fullName>
    </submittedName>
</protein>
<dbReference type="GO" id="GO:0030246">
    <property type="term" value="F:carbohydrate binding"/>
    <property type="evidence" value="ECO:0007669"/>
    <property type="project" value="InterPro"/>
</dbReference>
<evidence type="ECO:0000259" key="3">
    <source>
        <dbReference type="Pfam" id="PF19313"/>
    </source>
</evidence>
<sequence>MKFYTLILLSLCFCTTKLCAQKLSSEKISKRVYSTKKLVKVPIIDGSIVEDAWDVVSWSSSFVEKAPDEGTAPTFQTKFKVMYDEKYLYIALRAFDDNPELIEKRLSRRDGFAGDRINVVIDSYHDKRTAFVFTTTAAGVKGEEIATGNGDNFDESWNPVWYTAANVDEKGWTAEMKIPFSQLRFGNSKEQIWGFNVIRNLFRTNERSLWQRIPNAQAGFISEAGELHGLVNLTSQKQLEIQPFVVLQYDSYPKEGKNPYRDGNDFKVNAGLDAKIGITNDLTLDLTINPDFGQVEADPGTIALDGFQIFFREQRPFFVENKNIFDFEFANGRDNLFYSRRIGRNPHRNPNLTDGEFADVPKNSTILGAAKFSGKTKNGWSVGVLESVTSNEFAEIKQTDGSKREEIVEPLTNYFVARAQKDFNERNSYIGGIFTATNRNLSGNFSELHKAAYTGGVDFRHTWHKRDFYLEGNTIMSHVMGSERAIENTQRSITRLFQRTDADHVNVNARRTSLTGTGGKINIGKQGGGNWRYNAGLFWRSPELELNDVGFLRQTDEVIQFAEINYLWQVPTNTYRDIRVSLEQVSNFDFQGNQNKMEYRLEGRVNWINNWSTNLGLGHNPLTYENAYLRGGPRWRFADKDFIYLYLNSDSTKKLSFTLGYVNRKTEENLNNLSKYVFRMNYQPFDAFSMSLNTELVKSIDKTQYVATKDFGSEKRYILGKINNQNWSTTLRLNYSLNPNFSVQFYGQPFISRGRYSDFSFVDNPTASSFNQRVRLYNQEQISFGANAKGAAAFLVDENSDNITDYSFKKPDFSFVQLQTNLVVRWEYIPGSELFFVWARGSSGSQDFNNSLTSSVQNQVFDVPANDTFLIKATYRFVR</sequence>
<gene>
    <name evidence="4" type="ORF">PI23P_05372</name>
</gene>
<name>A4BY61_9FLAO</name>
<organism evidence="4 5">
    <name type="scientific">Polaribacter irgensii 23-P</name>
    <dbReference type="NCBI Taxonomy" id="313594"/>
    <lineage>
        <taxon>Bacteria</taxon>
        <taxon>Pseudomonadati</taxon>
        <taxon>Bacteroidota</taxon>
        <taxon>Flavobacteriia</taxon>
        <taxon>Flavobacteriales</taxon>
        <taxon>Flavobacteriaceae</taxon>
    </lineage>
</organism>
<evidence type="ECO:0000256" key="1">
    <source>
        <dbReference type="SAM" id="SignalP"/>
    </source>
</evidence>
<evidence type="ECO:0000313" key="5">
    <source>
        <dbReference type="Proteomes" id="UP000003053"/>
    </source>
</evidence>
<feature type="chain" id="PRO_5002665475" evidence="1">
    <location>
        <begin position="21"/>
        <end position="879"/>
    </location>
</feature>
<proteinExistence type="predicted"/>
<keyword evidence="1" id="KW-0732">Signal</keyword>
<evidence type="ECO:0000259" key="2">
    <source>
        <dbReference type="Pfam" id="PF06452"/>
    </source>
</evidence>
<feature type="signal peptide" evidence="1">
    <location>
        <begin position="1"/>
        <end position="20"/>
    </location>
</feature>
<dbReference type="InterPro" id="IPR045670">
    <property type="entry name" value="DUF5916"/>
</dbReference>
<accession>A4BY61</accession>
<feature type="domain" description="DUF5916" evidence="3">
    <location>
        <begin position="239"/>
        <end position="875"/>
    </location>
</feature>
<dbReference type="EMBL" id="AAOG01000001">
    <property type="protein sequence ID" value="EAR13902.1"/>
    <property type="molecule type" value="Genomic_DNA"/>
</dbReference>
<dbReference type="SUPFAM" id="SSF49344">
    <property type="entry name" value="CBD9-like"/>
    <property type="match status" value="1"/>
</dbReference>
<keyword evidence="5" id="KW-1185">Reference proteome</keyword>
<dbReference type="GO" id="GO:0016052">
    <property type="term" value="P:carbohydrate catabolic process"/>
    <property type="evidence" value="ECO:0007669"/>
    <property type="project" value="InterPro"/>
</dbReference>
<dbReference type="Pfam" id="PF19313">
    <property type="entry name" value="DUF5916"/>
    <property type="match status" value="1"/>
</dbReference>
<dbReference type="STRING" id="313594.PI23P_05372"/>
<dbReference type="HOGENOM" id="CLU_016090_0_0_10"/>
<evidence type="ECO:0000313" key="4">
    <source>
        <dbReference type="EMBL" id="EAR13902.1"/>
    </source>
</evidence>
<feature type="domain" description="Carbohydrate-binding" evidence="2">
    <location>
        <begin position="44"/>
        <end position="200"/>
    </location>
</feature>
<dbReference type="InterPro" id="IPR010502">
    <property type="entry name" value="Carb-bd_dom_fam9"/>
</dbReference>
<dbReference type="RefSeq" id="WP_004569700.1">
    <property type="nucleotide sequence ID" value="NZ_CH724148.1"/>
</dbReference>
<keyword evidence="4" id="KW-0378">Hydrolase</keyword>
<dbReference type="Pfam" id="PF06452">
    <property type="entry name" value="CBM9_1"/>
    <property type="match status" value="1"/>
</dbReference>
<dbReference type="AlphaFoldDB" id="A4BY61"/>
<reference evidence="4 5" key="1">
    <citation type="submission" date="2006-02" db="EMBL/GenBank/DDBJ databases">
        <authorList>
            <person name="Murray A."/>
            <person name="Staley J."/>
            <person name="Ferriera S."/>
            <person name="Johnson J."/>
            <person name="Kravitz S."/>
            <person name="Halpern A."/>
            <person name="Remington K."/>
            <person name="Beeson K."/>
            <person name="Tran B."/>
            <person name="Rogers Y.-H."/>
            <person name="Friedman R."/>
            <person name="Venter J.C."/>
        </authorList>
    </citation>
    <scope>NUCLEOTIDE SEQUENCE [LARGE SCALE GENOMIC DNA]</scope>
    <source>
        <strain evidence="4 5">23-P</strain>
    </source>
</reference>
<dbReference type="Gene3D" id="2.60.40.1190">
    <property type="match status" value="1"/>
</dbReference>
<dbReference type="CDD" id="cd09618">
    <property type="entry name" value="CBM9_like_2"/>
    <property type="match status" value="1"/>
</dbReference>
<dbReference type="GO" id="GO:0004553">
    <property type="term" value="F:hydrolase activity, hydrolyzing O-glycosyl compounds"/>
    <property type="evidence" value="ECO:0007669"/>
    <property type="project" value="InterPro"/>
</dbReference>
<comment type="caution">
    <text evidence="4">The sequence shown here is derived from an EMBL/GenBank/DDBJ whole genome shotgun (WGS) entry which is preliminary data.</text>
</comment>
<dbReference type="eggNOG" id="COG2091">
    <property type="taxonomic scope" value="Bacteria"/>
</dbReference>
<dbReference type="OrthoDB" id="9786766at2"/>
<dbReference type="Proteomes" id="UP000003053">
    <property type="component" value="Unassembled WGS sequence"/>
</dbReference>